<evidence type="ECO:0000256" key="1">
    <source>
        <dbReference type="ARBA" id="ARBA00001946"/>
    </source>
</evidence>
<dbReference type="Gene3D" id="3.40.50.300">
    <property type="entry name" value="P-loop containing nucleotide triphosphate hydrolases"/>
    <property type="match status" value="1"/>
</dbReference>
<keyword evidence="5 7" id="KW-0460">Magnesium</keyword>
<keyword evidence="6 7" id="KW-0315">Glutamine amidotransferase</keyword>
<proteinExistence type="inferred from homology"/>
<dbReference type="InterPro" id="IPR004484">
    <property type="entry name" value="CbiA/CobB_synth"/>
</dbReference>
<comment type="domain">
    <text evidence="7">Comprises of two domains. The C-terminal domain contains the binding site for glutamine and catalyzes the hydrolysis of this substrate to glutamate and ammonia. The N-terminal domain is anticipated to bind ATP and cobyrinate and catalyzes the ultimate synthesis of the diamide product. The ammonia produced via the glutaminase domain is probably translocated to the adjacent domain via a molecular tunnel, where it reacts with an activated intermediate.</text>
</comment>
<evidence type="ECO:0000256" key="4">
    <source>
        <dbReference type="ARBA" id="ARBA00022840"/>
    </source>
</evidence>
<comment type="pathway">
    <text evidence="7">Cofactor biosynthesis; adenosylcobalamin biosynthesis; cob(II)yrinate a,c-diamide from sirohydrochlorin (anaerobic route): step 10/10.</text>
</comment>
<evidence type="ECO:0000259" key="8">
    <source>
        <dbReference type="Pfam" id="PF01656"/>
    </source>
</evidence>
<comment type="miscellaneous">
    <text evidence="7">The a and c carboxylates of cobyrinate are activated for nucleophilic attack via formation of a phosphorylated intermediate by ATP. CbiA catalyzes first the amidation of the c-carboxylate, and then that of the a-carboxylate.</text>
</comment>
<dbReference type="AlphaFoldDB" id="A0A1T4LCS2"/>
<feature type="domain" description="CobQ/CobB/MinD/ParA nucleotide binding" evidence="8">
    <location>
        <begin position="5"/>
        <end position="178"/>
    </location>
</feature>
<protein>
    <recommendedName>
        <fullName evidence="7">Cobyrinate a,c-diamide synthase</fullName>
        <ecNumber evidence="7">6.3.5.11</ecNumber>
    </recommendedName>
    <alternativeName>
        <fullName evidence="7">Cobyrinic acid a,c-diamide synthetase</fullName>
    </alternativeName>
</protein>
<dbReference type="InterPro" id="IPR002586">
    <property type="entry name" value="CobQ/CobB/MinD/ParA_Nub-bd_dom"/>
</dbReference>
<dbReference type="EC" id="6.3.5.11" evidence="7"/>
<sequence length="445" mass="50370">MKGFLLAGTRSGIGKTTVAMGLMASFENVSPFKVGPDYIDPSFHEFVTGNRSYNLDLFLMGEEGVKESFYSHHKGISIVEGVMGLYDGLGNSLENYSSAHLSKVLSLPVILVVDAIGKSTSVAAEVLGYKMLDPEVNIAGVIINRVSSEKLYNMLKEAIESYTGIKCLGYLKKDESLNIGSRHLGLLQADEVGDLREKIEHLKNELEKTINLDEIYKIANFQEKPRKNIFEKYKNKYKGIKIGVAKDRAFSFYYRDNLEFLEKMGIEVINFSPIRDKKIPDVDLLYFGGGYPETYGKELSENREFIQSLIEFHKNGGFIFGECGGFMYLTEGIETLDGKFYPMTKLIDATVKMGKSLQITRFGYVDVEYENVRGKAHEFHYSRIDKDGEMEKMYTLKKLDGREWKCGYKNKNLLGGYPHLHFYGSIDILEKILEGVKNGIHKKTS</sequence>
<comment type="function">
    <text evidence="7">Catalyzes the ATP-dependent amidation of the two carboxylate groups at positions a and c of cobyrinate, using either L-glutamine or ammonia as the nitrogen source.</text>
</comment>
<keyword evidence="7" id="KW-0169">Cobalamin biosynthesis</keyword>
<evidence type="ECO:0000313" key="11">
    <source>
        <dbReference type="Proteomes" id="UP000191153"/>
    </source>
</evidence>
<evidence type="ECO:0000313" key="10">
    <source>
        <dbReference type="EMBL" id="SJZ52338.1"/>
    </source>
</evidence>
<dbReference type="RefSeq" id="WP_078693330.1">
    <property type="nucleotide sequence ID" value="NZ_FUWX01000006.1"/>
</dbReference>
<evidence type="ECO:0000256" key="2">
    <source>
        <dbReference type="ARBA" id="ARBA00022598"/>
    </source>
</evidence>
<dbReference type="OrthoDB" id="9764035at2"/>
<dbReference type="CDD" id="cd03130">
    <property type="entry name" value="GATase1_CobB"/>
    <property type="match status" value="1"/>
</dbReference>
<dbReference type="GO" id="GO:0009236">
    <property type="term" value="P:cobalamin biosynthetic process"/>
    <property type="evidence" value="ECO:0007669"/>
    <property type="project" value="UniProtKB-UniRule"/>
</dbReference>
<dbReference type="SUPFAM" id="SSF52317">
    <property type="entry name" value="Class I glutamine amidotransferase-like"/>
    <property type="match status" value="1"/>
</dbReference>
<dbReference type="PROSITE" id="PS51274">
    <property type="entry name" value="GATASE_COBBQ"/>
    <property type="match status" value="1"/>
</dbReference>
<keyword evidence="3 7" id="KW-0547">Nucleotide-binding</keyword>
<keyword evidence="2 7" id="KW-0436">Ligase</keyword>
<dbReference type="InterPro" id="IPR011698">
    <property type="entry name" value="GATase_3"/>
</dbReference>
<keyword evidence="11" id="KW-1185">Reference proteome</keyword>
<dbReference type="HAMAP" id="MF_00027">
    <property type="entry name" value="CobB_CbiA"/>
    <property type="match status" value="1"/>
</dbReference>
<dbReference type="GO" id="GO:0042242">
    <property type="term" value="F:cobyrinic acid a,c-diamide synthase activity"/>
    <property type="evidence" value="ECO:0007669"/>
    <property type="project" value="UniProtKB-UniRule"/>
</dbReference>
<dbReference type="Gene3D" id="3.40.50.880">
    <property type="match status" value="1"/>
</dbReference>
<dbReference type="Pfam" id="PF01656">
    <property type="entry name" value="CbiA"/>
    <property type="match status" value="1"/>
</dbReference>
<name>A0A1T4LCS2_9FUSO</name>
<feature type="site" description="Increases nucleophilicity of active site Cys" evidence="7">
    <location>
        <position position="419"/>
    </location>
</feature>
<evidence type="ECO:0000256" key="3">
    <source>
        <dbReference type="ARBA" id="ARBA00022741"/>
    </source>
</evidence>
<dbReference type="InterPro" id="IPR027417">
    <property type="entry name" value="P-loop_NTPase"/>
</dbReference>
<feature type="domain" description="CobB/CobQ-like glutamine amidotransferase" evidence="9">
    <location>
        <begin position="241"/>
        <end position="423"/>
    </location>
</feature>
<reference evidence="10 11" key="1">
    <citation type="submission" date="2017-02" db="EMBL/GenBank/DDBJ databases">
        <authorList>
            <person name="Peterson S.W."/>
        </authorList>
    </citation>
    <scope>NUCLEOTIDE SEQUENCE [LARGE SCALE GENOMIC DNA]</scope>
    <source>
        <strain evidence="10 11">ATCC 700028</strain>
    </source>
</reference>
<comment type="cofactor">
    <cofactor evidence="1 7">
        <name>Mg(2+)</name>
        <dbReference type="ChEBI" id="CHEBI:18420"/>
    </cofactor>
</comment>
<accession>A0A1T4LCS2</accession>
<keyword evidence="4 7" id="KW-0067">ATP-binding</keyword>
<comment type="similarity">
    <text evidence="7">Belongs to the CobB/CbiA family.</text>
</comment>
<comment type="catalytic activity">
    <reaction evidence="7">
        <text>cob(II)yrinate + 2 L-glutamine + 2 ATP + 2 H2O = cob(II)yrinate a,c diamide + 2 L-glutamate + 2 ADP + 2 phosphate + 2 H(+)</text>
        <dbReference type="Rhea" id="RHEA:26289"/>
        <dbReference type="ChEBI" id="CHEBI:15377"/>
        <dbReference type="ChEBI" id="CHEBI:15378"/>
        <dbReference type="ChEBI" id="CHEBI:29985"/>
        <dbReference type="ChEBI" id="CHEBI:30616"/>
        <dbReference type="ChEBI" id="CHEBI:43474"/>
        <dbReference type="ChEBI" id="CHEBI:58359"/>
        <dbReference type="ChEBI" id="CHEBI:58537"/>
        <dbReference type="ChEBI" id="CHEBI:58894"/>
        <dbReference type="ChEBI" id="CHEBI:456216"/>
        <dbReference type="EC" id="6.3.5.11"/>
    </reaction>
</comment>
<gene>
    <name evidence="7" type="primary">cbiA</name>
    <name evidence="10" type="ORF">SAMN02745174_00792</name>
</gene>
<dbReference type="Proteomes" id="UP000191153">
    <property type="component" value="Unassembled WGS sequence"/>
</dbReference>
<dbReference type="NCBIfam" id="TIGR00379">
    <property type="entry name" value="cobB"/>
    <property type="match status" value="1"/>
</dbReference>
<dbReference type="CDD" id="cd05388">
    <property type="entry name" value="CobB_N"/>
    <property type="match status" value="1"/>
</dbReference>
<dbReference type="NCBIfam" id="NF002204">
    <property type="entry name" value="PRK01077.1"/>
    <property type="match status" value="1"/>
</dbReference>
<dbReference type="UniPathway" id="UPA00148">
    <property type="reaction ID" value="UER00231"/>
</dbReference>
<evidence type="ECO:0000256" key="6">
    <source>
        <dbReference type="ARBA" id="ARBA00022962"/>
    </source>
</evidence>
<dbReference type="EMBL" id="FUWX01000006">
    <property type="protein sequence ID" value="SJZ52338.1"/>
    <property type="molecule type" value="Genomic_DNA"/>
</dbReference>
<organism evidence="10 11">
    <name type="scientific">Cetobacterium ceti</name>
    <dbReference type="NCBI Taxonomy" id="180163"/>
    <lineage>
        <taxon>Bacteria</taxon>
        <taxon>Fusobacteriati</taxon>
        <taxon>Fusobacteriota</taxon>
        <taxon>Fusobacteriia</taxon>
        <taxon>Fusobacteriales</taxon>
        <taxon>Fusobacteriaceae</taxon>
        <taxon>Cetobacterium</taxon>
    </lineage>
</organism>
<dbReference type="PANTHER" id="PTHR43873">
    <property type="entry name" value="COBYRINATE A,C-DIAMIDE SYNTHASE"/>
    <property type="match status" value="1"/>
</dbReference>
<evidence type="ECO:0000259" key="9">
    <source>
        <dbReference type="Pfam" id="PF07685"/>
    </source>
</evidence>
<evidence type="ECO:0000256" key="7">
    <source>
        <dbReference type="HAMAP-Rule" id="MF_00027"/>
    </source>
</evidence>
<dbReference type="STRING" id="180163.SAMN02745174_00792"/>
<dbReference type="GO" id="GO:0005524">
    <property type="term" value="F:ATP binding"/>
    <property type="evidence" value="ECO:0007669"/>
    <property type="project" value="UniProtKB-UniRule"/>
</dbReference>
<dbReference type="PANTHER" id="PTHR43873:SF1">
    <property type="entry name" value="COBYRINATE A,C-DIAMIDE SYNTHASE"/>
    <property type="match status" value="1"/>
</dbReference>
<dbReference type="InterPro" id="IPR029062">
    <property type="entry name" value="Class_I_gatase-like"/>
</dbReference>
<dbReference type="SUPFAM" id="SSF52540">
    <property type="entry name" value="P-loop containing nucleoside triphosphate hydrolases"/>
    <property type="match status" value="1"/>
</dbReference>
<evidence type="ECO:0000256" key="5">
    <source>
        <dbReference type="ARBA" id="ARBA00022842"/>
    </source>
</evidence>
<dbReference type="Pfam" id="PF07685">
    <property type="entry name" value="GATase_3"/>
    <property type="match status" value="1"/>
</dbReference>
<feature type="active site" description="Nucleophile" evidence="7">
    <location>
        <position position="323"/>
    </location>
</feature>